<feature type="compositionally biased region" description="Acidic residues" evidence="1">
    <location>
        <begin position="183"/>
        <end position="214"/>
    </location>
</feature>
<keyword evidence="3" id="KW-1185">Reference proteome</keyword>
<sequence>MSRRHDDDLDELLSELSGTLSELQDVLADEERHRQPRDQHQTRERRRPPSPRRFLRFTEEHTIPTLISLLETNIRALELLQGLLRLVNGRDDGRQSDSTPFKTSRRVRTTGRRTLDTLDDALSDLQGALDGEPTDSEARTLLDDARALREEIDTQLTGARTEQSRSNSRDRDQDQDREQSQGQEDDGVITIDVEEETDSDENEDTDELSVDDELDTIKRELRDDDDQGHD</sequence>
<feature type="compositionally biased region" description="Basic and acidic residues" evidence="1">
    <location>
        <begin position="167"/>
        <end position="179"/>
    </location>
</feature>
<accession>A0ABD5YLU8</accession>
<protein>
    <submittedName>
        <fullName evidence="2">Uncharacterized protein</fullName>
    </submittedName>
</protein>
<feature type="compositionally biased region" description="Basic residues" evidence="1">
    <location>
        <begin position="43"/>
        <end position="53"/>
    </location>
</feature>
<feature type="compositionally biased region" description="Basic and acidic residues" evidence="1">
    <location>
        <begin position="29"/>
        <end position="42"/>
    </location>
</feature>
<evidence type="ECO:0000256" key="1">
    <source>
        <dbReference type="SAM" id="MobiDB-lite"/>
    </source>
</evidence>
<dbReference type="InterPro" id="IPR055969">
    <property type="entry name" value="DUF7547"/>
</dbReference>
<dbReference type="EMBL" id="JBHTAX010000001">
    <property type="protein sequence ID" value="MFC7190323.1"/>
    <property type="molecule type" value="Genomic_DNA"/>
</dbReference>
<evidence type="ECO:0000313" key="3">
    <source>
        <dbReference type="Proteomes" id="UP001596417"/>
    </source>
</evidence>
<feature type="region of interest" description="Disordered" evidence="1">
    <location>
        <begin position="23"/>
        <end position="53"/>
    </location>
</feature>
<dbReference type="Proteomes" id="UP001596417">
    <property type="component" value="Unassembled WGS sequence"/>
</dbReference>
<evidence type="ECO:0000313" key="2">
    <source>
        <dbReference type="EMBL" id="MFC7190323.1"/>
    </source>
</evidence>
<dbReference type="RefSeq" id="WP_264556141.1">
    <property type="nucleotide sequence ID" value="NZ_CP109979.1"/>
</dbReference>
<dbReference type="Pfam" id="PF24414">
    <property type="entry name" value="DUF7547"/>
    <property type="match status" value="1"/>
</dbReference>
<dbReference type="GeneID" id="76199923"/>
<name>A0ABD5YLU8_9EURY</name>
<feature type="compositionally biased region" description="Basic and acidic residues" evidence="1">
    <location>
        <begin position="215"/>
        <end position="230"/>
    </location>
</feature>
<gene>
    <name evidence="2" type="ORF">ACFQL7_10975</name>
</gene>
<organism evidence="2 3">
    <name type="scientific">Halocatena marina</name>
    <dbReference type="NCBI Taxonomy" id="2934937"/>
    <lineage>
        <taxon>Archaea</taxon>
        <taxon>Methanobacteriati</taxon>
        <taxon>Methanobacteriota</taxon>
        <taxon>Stenosarchaea group</taxon>
        <taxon>Halobacteria</taxon>
        <taxon>Halobacteriales</taxon>
        <taxon>Natronomonadaceae</taxon>
        <taxon>Halocatena</taxon>
    </lineage>
</organism>
<dbReference type="AlphaFoldDB" id="A0ABD5YLU8"/>
<proteinExistence type="predicted"/>
<comment type="caution">
    <text evidence="2">The sequence shown here is derived from an EMBL/GenBank/DDBJ whole genome shotgun (WGS) entry which is preliminary data.</text>
</comment>
<feature type="region of interest" description="Disordered" evidence="1">
    <location>
        <begin position="89"/>
        <end position="108"/>
    </location>
</feature>
<reference evidence="2 3" key="1">
    <citation type="journal article" date="2019" name="Int. J. Syst. Evol. Microbiol.">
        <title>The Global Catalogue of Microorganisms (GCM) 10K type strain sequencing project: providing services to taxonomists for standard genome sequencing and annotation.</title>
        <authorList>
            <consortium name="The Broad Institute Genomics Platform"/>
            <consortium name="The Broad Institute Genome Sequencing Center for Infectious Disease"/>
            <person name="Wu L."/>
            <person name="Ma J."/>
        </authorList>
    </citation>
    <scope>NUCLEOTIDE SEQUENCE [LARGE SCALE GENOMIC DNA]</scope>
    <source>
        <strain evidence="2 3">RDMS1</strain>
    </source>
</reference>
<feature type="region of interest" description="Disordered" evidence="1">
    <location>
        <begin position="152"/>
        <end position="230"/>
    </location>
</feature>